<evidence type="ECO:0000313" key="9">
    <source>
        <dbReference type="Proteomes" id="UP000198341"/>
    </source>
</evidence>
<dbReference type="CDD" id="cd18791">
    <property type="entry name" value="SF2_C_RHA"/>
    <property type="match status" value="1"/>
</dbReference>
<evidence type="ECO:0000256" key="1">
    <source>
        <dbReference type="ARBA" id="ARBA00022741"/>
    </source>
</evidence>
<dbReference type="GO" id="GO:0005524">
    <property type="term" value="F:ATP binding"/>
    <property type="evidence" value="ECO:0007669"/>
    <property type="project" value="UniProtKB-KW"/>
</dbReference>
<dbReference type="GeneID" id="19017670"/>
<dbReference type="Gene3D" id="3.40.50.300">
    <property type="entry name" value="P-loop containing nucleotide triphosphate hydrolases"/>
    <property type="match status" value="2"/>
</dbReference>
<dbReference type="InterPro" id="IPR001650">
    <property type="entry name" value="Helicase_C-like"/>
</dbReference>
<reference evidence="8 9" key="1">
    <citation type="submission" date="2011-10" db="EMBL/GenBank/DDBJ databases">
        <authorList>
            <person name="Genoscope - CEA"/>
        </authorList>
    </citation>
    <scope>NUCLEOTIDE SEQUENCE [LARGE SCALE GENOMIC DNA]</scope>
    <source>
        <strain evidence="8 9">RCC 1105</strain>
    </source>
</reference>
<evidence type="ECO:0000313" key="8">
    <source>
        <dbReference type="EMBL" id="CCO14832.1"/>
    </source>
</evidence>
<dbReference type="AlphaFoldDB" id="K8EAG9"/>
<evidence type="ECO:0000259" key="6">
    <source>
        <dbReference type="PROSITE" id="PS51192"/>
    </source>
</evidence>
<dbReference type="SMART" id="SM00487">
    <property type="entry name" value="DEXDc"/>
    <property type="match status" value="1"/>
</dbReference>
<dbReference type="EMBL" id="FO082277">
    <property type="protein sequence ID" value="CCO14832.1"/>
    <property type="molecule type" value="Genomic_DNA"/>
</dbReference>
<keyword evidence="1" id="KW-0547">Nucleotide-binding</keyword>
<dbReference type="PROSITE" id="PS51192">
    <property type="entry name" value="HELICASE_ATP_BIND_1"/>
    <property type="match status" value="1"/>
</dbReference>
<dbReference type="Pfam" id="PF00270">
    <property type="entry name" value="DEAD"/>
    <property type="match status" value="1"/>
</dbReference>
<dbReference type="OrthoDB" id="42344at2759"/>
<dbReference type="eggNOG" id="KOG0925">
    <property type="taxonomic scope" value="Eukaryota"/>
</dbReference>
<accession>K8EAG9</accession>
<dbReference type="RefSeq" id="XP_007514592.1">
    <property type="nucleotide sequence ID" value="XM_007514530.1"/>
</dbReference>
<dbReference type="SUPFAM" id="SSF52540">
    <property type="entry name" value="P-loop containing nucleoside triphosphate hydrolases"/>
    <property type="match status" value="1"/>
</dbReference>
<dbReference type="GO" id="GO:0016787">
    <property type="term" value="F:hydrolase activity"/>
    <property type="evidence" value="ECO:0007669"/>
    <property type="project" value="UniProtKB-KW"/>
</dbReference>
<feature type="domain" description="Helicase ATP-binding" evidence="6">
    <location>
        <begin position="99"/>
        <end position="273"/>
    </location>
</feature>
<feature type="compositionally biased region" description="Basic residues" evidence="5">
    <location>
        <begin position="684"/>
        <end position="699"/>
    </location>
</feature>
<dbReference type="InterPro" id="IPR007502">
    <property type="entry name" value="Helicase-assoc_dom"/>
</dbReference>
<dbReference type="Proteomes" id="UP000198341">
    <property type="component" value="Chromosome 2"/>
</dbReference>
<name>K8EAG9_9CHLO</name>
<keyword evidence="2" id="KW-0378">Hydrolase</keyword>
<dbReference type="GO" id="GO:0003676">
    <property type="term" value="F:nucleic acid binding"/>
    <property type="evidence" value="ECO:0007669"/>
    <property type="project" value="InterPro"/>
</dbReference>
<gene>
    <name evidence="8" type="ORF">Bathy02g05550</name>
</gene>
<keyword evidence="4" id="KW-0067">ATP-binding</keyword>
<dbReference type="KEGG" id="bpg:Bathy02g05550"/>
<keyword evidence="3 8" id="KW-0347">Helicase</keyword>
<dbReference type="InterPro" id="IPR013689">
    <property type="entry name" value="RNA_helicase_ATP-dep_HrpB_C"/>
</dbReference>
<dbReference type="SMART" id="SM00847">
    <property type="entry name" value="HA2"/>
    <property type="match status" value="1"/>
</dbReference>
<dbReference type="Pfam" id="PF00271">
    <property type="entry name" value="Helicase_C"/>
    <property type="match status" value="1"/>
</dbReference>
<dbReference type="Gene3D" id="1.20.120.1080">
    <property type="match status" value="1"/>
</dbReference>
<evidence type="ECO:0000256" key="4">
    <source>
        <dbReference type="ARBA" id="ARBA00022840"/>
    </source>
</evidence>
<organism evidence="8 9">
    <name type="scientific">Bathycoccus prasinos</name>
    <dbReference type="NCBI Taxonomy" id="41875"/>
    <lineage>
        <taxon>Eukaryota</taxon>
        <taxon>Viridiplantae</taxon>
        <taxon>Chlorophyta</taxon>
        <taxon>Mamiellophyceae</taxon>
        <taxon>Mamiellales</taxon>
        <taxon>Bathycoccaceae</taxon>
        <taxon>Bathycoccus</taxon>
    </lineage>
</organism>
<dbReference type="PANTHER" id="PTHR43519:SF1">
    <property type="entry name" value="ATP-DEPENDENT RNA HELICASE HRPB"/>
    <property type="match status" value="1"/>
</dbReference>
<feature type="region of interest" description="Disordered" evidence="5">
    <location>
        <begin position="1122"/>
        <end position="1141"/>
    </location>
</feature>
<feature type="region of interest" description="Disordered" evidence="5">
    <location>
        <begin position="44"/>
        <end position="67"/>
    </location>
</feature>
<dbReference type="InterPro" id="IPR027417">
    <property type="entry name" value="P-loop_NTPase"/>
</dbReference>
<feature type="region of interest" description="Disordered" evidence="5">
    <location>
        <begin position="498"/>
        <end position="530"/>
    </location>
</feature>
<dbReference type="SMART" id="SM00490">
    <property type="entry name" value="HELICc"/>
    <property type="match status" value="1"/>
</dbReference>
<feature type="domain" description="Helicase C-terminal" evidence="7">
    <location>
        <begin position="320"/>
        <end position="490"/>
    </location>
</feature>
<feature type="region of interest" description="Disordered" evidence="5">
    <location>
        <begin position="679"/>
        <end position="701"/>
    </location>
</feature>
<evidence type="ECO:0000256" key="3">
    <source>
        <dbReference type="ARBA" id="ARBA00022806"/>
    </source>
</evidence>
<evidence type="ECO:0000256" key="5">
    <source>
        <dbReference type="SAM" id="MobiDB-lite"/>
    </source>
</evidence>
<proteinExistence type="predicted"/>
<dbReference type="Pfam" id="PF08482">
    <property type="entry name" value="HrpB_C"/>
    <property type="match status" value="1"/>
</dbReference>
<dbReference type="PANTHER" id="PTHR43519">
    <property type="entry name" value="ATP-DEPENDENT RNA HELICASE HRPB"/>
    <property type="match status" value="1"/>
</dbReference>
<dbReference type="InterPro" id="IPR011545">
    <property type="entry name" value="DEAD/DEAH_box_helicase_dom"/>
</dbReference>
<dbReference type="PROSITE" id="PS51194">
    <property type="entry name" value="HELICASE_CTER"/>
    <property type="match status" value="1"/>
</dbReference>
<dbReference type="InterPro" id="IPR014001">
    <property type="entry name" value="Helicase_ATP-bd"/>
</dbReference>
<sequence length="1141" mass="124545">MTSHASRYHVSESLFTSSIRKDRRQSVAFASGNTCWRRKRSFLTSSTSSSSNSSSFTTPEPPIGNGKCENEVNELENERVREQISQLPIKDVIEDCLRVLFENENNDLILQAPPGAGKTTALPLAMMCSRRGKRWFSSASEGGKILVLEPRRVAARAAATRMASILNERVGETVGYQVRFERLVSSKTQIEVVTEGVLKNRLAKDPSLKGVSCVVFDEFHERNLDADLSLALVLRAKSKFGRGKDLKVCVMSATLGDVAVRCQELMRKTLRRKEGEEEYFYYDAPIVQSEGKSFSVETIYVGGGGINGAYNDTEEVAVKTIQKALSDTPNGGNILVFLPGAAEIRRVVKSLKDRLGDSHFEILPLYGALPTNEQNYALMPSNTPAKRRVVVSTPIAESSLTVPGVTIVVDSGLRRAPKYDHSKGMTRLTTERVSISSADQRRGRAGRIAEGMCYRMWSENSMATSFQKETTPEILTADLTSCMLTIANALGGELSTKDIFSSPSSSSSEKEVKEGSISSSSPALAFLDPPPAGPGKNALKLLEKLRAIEVVEEDRESSNVTYFVSEKGKAMNGLPCHPRIGAMLLFASQRGAASTRLACQLAAGVDSDKSLLRGRDAPLDARSYARAIQGRDVIIADIGSRSSMNSDDDNSDDEYRKKLGKKVGERGIDVIRVPVDAKLPSSSKRSKNMKKAPKGKKTSAKSAIIDALSKSYNSESSGGAGTGSNSSYLDFDVDPFAVSEARKSSQQLARNIRSLANDAPAADILRIAKSVSTDIDLDGLNANEPVYEEIFCGAKQFEASVLLAAAFPDRIAMKSSGKGSNTFKLSGGGAASISADNRDDPIAKAEALVICEMFGGNDGNGGKNDIIKLASPLTKGILATAAATDENLKFCLNVSTKREITWAESSNKVVSRKVTRIGDVVLDEKVVEATESEMSEAIVERAKKVGVFTFFNVSGDKNLNAWIKRCVFAHSCNPESFPDFRDKSITKTVAEWLPQWVVGCASKQDILKKTNLRQILETTMLSHEDKRVLDKSVPESIRLPSGTQKKINYENVSENNAPVIECRLQELFGLPDTPTIAGKKAELHLLSPASRPVQVTTDLKSFWEVEYENVRKELKGRYPRHYWPENPLEAEPTARAKPRNK</sequence>
<evidence type="ECO:0000256" key="2">
    <source>
        <dbReference type="ARBA" id="ARBA00022801"/>
    </source>
</evidence>
<dbReference type="GO" id="GO:0004386">
    <property type="term" value="F:helicase activity"/>
    <property type="evidence" value="ECO:0007669"/>
    <property type="project" value="UniProtKB-KW"/>
</dbReference>
<feature type="compositionally biased region" description="Low complexity" evidence="5">
    <location>
        <begin position="44"/>
        <end position="58"/>
    </location>
</feature>
<dbReference type="STRING" id="41875.K8EAG9"/>
<keyword evidence="9" id="KW-1185">Reference proteome</keyword>
<protein>
    <submittedName>
        <fullName evidence="8">ATP-dependent helicase HrpB</fullName>
    </submittedName>
</protein>
<evidence type="ECO:0000259" key="7">
    <source>
        <dbReference type="PROSITE" id="PS51194"/>
    </source>
</evidence>